<keyword evidence="2" id="KW-1185">Reference proteome</keyword>
<evidence type="ECO:0000313" key="1">
    <source>
        <dbReference type="EMBL" id="GAA3136079.1"/>
    </source>
</evidence>
<protein>
    <submittedName>
        <fullName evidence="1">Uncharacterized protein</fullName>
    </submittedName>
</protein>
<reference evidence="2" key="1">
    <citation type="journal article" date="2019" name="Int. J. Syst. Evol. Microbiol.">
        <title>The Global Catalogue of Microorganisms (GCM) 10K type strain sequencing project: providing services to taxonomists for standard genome sequencing and annotation.</title>
        <authorList>
            <consortium name="The Broad Institute Genomics Platform"/>
            <consortium name="The Broad Institute Genome Sequencing Center for Infectious Disease"/>
            <person name="Wu L."/>
            <person name="Ma J."/>
        </authorList>
    </citation>
    <scope>NUCLEOTIDE SEQUENCE [LARGE SCALE GENOMIC DNA]</scope>
    <source>
        <strain evidence="2">JCM 11574</strain>
    </source>
</reference>
<dbReference type="Proteomes" id="UP001500893">
    <property type="component" value="Unassembled WGS sequence"/>
</dbReference>
<sequence>MLTGLPAPLDLRVVDLVAGGVVRHRPEGDVRPAQQAGSHLGGDVLVTGQFLDDLHLVRLGDAGDDLGPA</sequence>
<proteinExistence type="predicted"/>
<organism evidence="1 2">
    <name type="scientific">Streptomyces rameus</name>
    <dbReference type="NCBI Taxonomy" id="68261"/>
    <lineage>
        <taxon>Bacteria</taxon>
        <taxon>Bacillati</taxon>
        <taxon>Actinomycetota</taxon>
        <taxon>Actinomycetes</taxon>
        <taxon>Kitasatosporales</taxon>
        <taxon>Streptomycetaceae</taxon>
        <taxon>Streptomyces</taxon>
    </lineage>
</organism>
<gene>
    <name evidence="1" type="ORF">GCM10010521_22760</name>
</gene>
<name>A0ABP6N4D3_9ACTN</name>
<evidence type="ECO:0000313" key="2">
    <source>
        <dbReference type="Proteomes" id="UP001500893"/>
    </source>
</evidence>
<accession>A0ABP6N4D3</accession>
<dbReference type="EMBL" id="BAAAVM010000026">
    <property type="protein sequence ID" value="GAA3136079.1"/>
    <property type="molecule type" value="Genomic_DNA"/>
</dbReference>
<comment type="caution">
    <text evidence="1">The sequence shown here is derived from an EMBL/GenBank/DDBJ whole genome shotgun (WGS) entry which is preliminary data.</text>
</comment>